<dbReference type="PANTHER" id="PTHR43450">
    <property type="entry name" value="ASPARTYL-TRNA SYNTHETASE"/>
    <property type="match status" value="1"/>
</dbReference>
<dbReference type="InterPro" id="IPR004364">
    <property type="entry name" value="Aa-tRNA-synt_II"/>
</dbReference>
<keyword evidence="2" id="KW-0436">Ligase</keyword>
<name>A0AAJ0HNZ3_9PEZI</name>
<gene>
    <name evidence="6" type="ORF">B0T25DRAFT_587939</name>
</gene>
<keyword evidence="7" id="KW-1185">Reference proteome</keyword>
<evidence type="ECO:0000259" key="5">
    <source>
        <dbReference type="PROSITE" id="PS50862"/>
    </source>
</evidence>
<evidence type="ECO:0000313" key="6">
    <source>
        <dbReference type="EMBL" id="KAK3358796.1"/>
    </source>
</evidence>
<dbReference type="GO" id="GO:0005524">
    <property type="term" value="F:ATP binding"/>
    <property type="evidence" value="ECO:0007669"/>
    <property type="project" value="InterPro"/>
</dbReference>
<dbReference type="PROSITE" id="PS50862">
    <property type="entry name" value="AA_TRNA_LIGASE_II"/>
    <property type="match status" value="1"/>
</dbReference>
<reference evidence="6" key="1">
    <citation type="journal article" date="2023" name="Mol. Phylogenet. Evol.">
        <title>Genome-scale phylogeny and comparative genomics of the fungal order Sordariales.</title>
        <authorList>
            <person name="Hensen N."/>
            <person name="Bonometti L."/>
            <person name="Westerberg I."/>
            <person name="Brannstrom I.O."/>
            <person name="Guillou S."/>
            <person name="Cros-Aarteil S."/>
            <person name="Calhoun S."/>
            <person name="Haridas S."/>
            <person name="Kuo A."/>
            <person name="Mondo S."/>
            <person name="Pangilinan J."/>
            <person name="Riley R."/>
            <person name="LaButti K."/>
            <person name="Andreopoulos B."/>
            <person name="Lipzen A."/>
            <person name="Chen C."/>
            <person name="Yan M."/>
            <person name="Daum C."/>
            <person name="Ng V."/>
            <person name="Clum A."/>
            <person name="Steindorff A."/>
            <person name="Ohm R.A."/>
            <person name="Martin F."/>
            <person name="Silar P."/>
            <person name="Natvig D.O."/>
            <person name="Lalanne C."/>
            <person name="Gautier V."/>
            <person name="Ament-Velasquez S.L."/>
            <person name="Kruys A."/>
            <person name="Hutchinson M.I."/>
            <person name="Powell A.J."/>
            <person name="Barry K."/>
            <person name="Miller A.N."/>
            <person name="Grigoriev I.V."/>
            <person name="Debuchy R."/>
            <person name="Gladieux P."/>
            <person name="Hiltunen Thoren M."/>
            <person name="Johannesson H."/>
        </authorList>
    </citation>
    <scope>NUCLEOTIDE SEQUENCE</scope>
    <source>
        <strain evidence="6">CBS 955.72</strain>
    </source>
</reference>
<organism evidence="6 7">
    <name type="scientific">Lasiosphaeria hispida</name>
    <dbReference type="NCBI Taxonomy" id="260671"/>
    <lineage>
        <taxon>Eukaryota</taxon>
        <taxon>Fungi</taxon>
        <taxon>Dikarya</taxon>
        <taxon>Ascomycota</taxon>
        <taxon>Pezizomycotina</taxon>
        <taxon>Sordariomycetes</taxon>
        <taxon>Sordariomycetidae</taxon>
        <taxon>Sordariales</taxon>
        <taxon>Lasiosphaeriaceae</taxon>
        <taxon>Lasiosphaeria</taxon>
    </lineage>
</organism>
<evidence type="ECO:0000256" key="4">
    <source>
        <dbReference type="ARBA" id="ARBA00022840"/>
    </source>
</evidence>
<dbReference type="SUPFAM" id="SSF55681">
    <property type="entry name" value="Class II aaRS and biotin synthetases"/>
    <property type="match status" value="1"/>
</dbReference>
<dbReference type="GO" id="GO:0004815">
    <property type="term" value="F:aspartate-tRNA ligase activity"/>
    <property type="evidence" value="ECO:0007669"/>
    <property type="project" value="InterPro"/>
</dbReference>
<dbReference type="Gene3D" id="3.30.930.10">
    <property type="entry name" value="Bira Bifunctional Protein, Domain 2"/>
    <property type="match status" value="1"/>
</dbReference>
<dbReference type="InterPro" id="IPR045864">
    <property type="entry name" value="aa-tRNA-synth_II/BPL/LPL"/>
</dbReference>
<dbReference type="GO" id="GO:0006422">
    <property type="term" value="P:aspartyl-tRNA aminoacylation"/>
    <property type="evidence" value="ECO:0007669"/>
    <property type="project" value="InterPro"/>
</dbReference>
<evidence type="ECO:0000256" key="2">
    <source>
        <dbReference type="ARBA" id="ARBA00022598"/>
    </source>
</evidence>
<protein>
    <recommendedName>
        <fullName evidence="5">Aminoacyl-transfer RNA synthetases class-II family profile domain-containing protein</fullName>
    </recommendedName>
</protein>
<dbReference type="EMBL" id="JAUIQD010000002">
    <property type="protein sequence ID" value="KAK3358796.1"/>
    <property type="molecule type" value="Genomic_DNA"/>
</dbReference>
<dbReference type="InterPro" id="IPR004523">
    <property type="entry name" value="Asp-tRNA_synthase_2"/>
</dbReference>
<dbReference type="GO" id="GO:0005829">
    <property type="term" value="C:cytosol"/>
    <property type="evidence" value="ECO:0007669"/>
    <property type="project" value="TreeGrafter"/>
</dbReference>
<accession>A0AAJ0HNZ3</accession>
<comment type="caution">
    <text evidence="6">The sequence shown here is derived from an EMBL/GenBank/DDBJ whole genome shotgun (WGS) entry which is preliminary data.</text>
</comment>
<dbReference type="GO" id="GO:0017101">
    <property type="term" value="C:aminoacyl-tRNA synthetase multienzyme complex"/>
    <property type="evidence" value="ECO:0007669"/>
    <property type="project" value="TreeGrafter"/>
</dbReference>
<keyword evidence="4" id="KW-0067">ATP-binding</keyword>
<dbReference type="AlphaFoldDB" id="A0AAJ0HNZ3"/>
<dbReference type="GO" id="GO:0003723">
    <property type="term" value="F:RNA binding"/>
    <property type="evidence" value="ECO:0007669"/>
    <property type="project" value="TreeGrafter"/>
</dbReference>
<evidence type="ECO:0000256" key="1">
    <source>
        <dbReference type="ARBA" id="ARBA00022490"/>
    </source>
</evidence>
<reference evidence="6" key="2">
    <citation type="submission" date="2023-06" db="EMBL/GenBank/DDBJ databases">
        <authorList>
            <consortium name="Lawrence Berkeley National Laboratory"/>
            <person name="Haridas S."/>
            <person name="Hensen N."/>
            <person name="Bonometti L."/>
            <person name="Westerberg I."/>
            <person name="Brannstrom I.O."/>
            <person name="Guillou S."/>
            <person name="Cros-Aarteil S."/>
            <person name="Calhoun S."/>
            <person name="Kuo A."/>
            <person name="Mondo S."/>
            <person name="Pangilinan J."/>
            <person name="Riley R."/>
            <person name="Labutti K."/>
            <person name="Andreopoulos B."/>
            <person name="Lipzen A."/>
            <person name="Chen C."/>
            <person name="Yanf M."/>
            <person name="Daum C."/>
            <person name="Ng V."/>
            <person name="Clum A."/>
            <person name="Steindorff A."/>
            <person name="Ohm R."/>
            <person name="Martin F."/>
            <person name="Silar P."/>
            <person name="Natvig D."/>
            <person name="Lalanne C."/>
            <person name="Gautier V."/>
            <person name="Ament-Velasquez S.L."/>
            <person name="Kruys A."/>
            <person name="Hutchinson M.I."/>
            <person name="Powell A.J."/>
            <person name="Barry K."/>
            <person name="Miller A.N."/>
            <person name="Grigoriev I.V."/>
            <person name="Debuchy R."/>
            <person name="Gladieux P."/>
            <person name="Thoren M.H."/>
            <person name="Johannesson H."/>
        </authorList>
    </citation>
    <scope>NUCLEOTIDE SEQUENCE</scope>
    <source>
        <strain evidence="6">CBS 955.72</strain>
    </source>
</reference>
<sequence>MAPKNLDQGQPNATDLAQRSVYGSFDARVHSEPTIEPDMTVMILLRRLDGQFIRAFLKPSSTDAVSYRSAQHLTTESLVFVSGSTVATHDHHHQLDNGDTAAPEVASFRVAKLTVRSRARAVLPEHPRLHGAPGEVLPPAGAAGGELLRERLDNRLLDARVAATAAIFKLSSGVHELAVEHLAARGFFHVPTPALVAYEFPGEEDDLFSVPYFGRTARLAPTGEVHLGMALSADLERVYDFHSVFRREPGSDGRHLTEFTMLELVFSLQRDWTEILDTASDLIVSLVQSLQKRDKYLELTRTAQRLYPSAGKFKLGLDQHGKLIRLTFKEAKEILRASLGQQSNDDDDEDFTREEEAALGRFLASDESHIGHPTDVFVVTHFPRHLRPCNIYPSEDGDNTSQSFDVILRGQEIITGCRLLHSHEELRSAFTTRVPPIDPDSAEWRPYVLAHEIGMPPWGGFGMGINRLVQGFWGLDDIRETVLFPRDATRLTP</sequence>
<dbReference type="PANTHER" id="PTHR43450:SF4">
    <property type="entry name" value="ASPARTATE--TRNA LIGASE"/>
    <property type="match status" value="1"/>
</dbReference>
<dbReference type="InterPro" id="IPR006195">
    <property type="entry name" value="aa-tRNA-synth_II"/>
</dbReference>
<proteinExistence type="predicted"/>
<dbReference type="Proteomes" id="UP001275084">
    <property type="component" value="Unassembled WGS sequence"/>
</dbReference>
<feature type="domain" description="Aminoacyl-transfer RNA synthetases class-II family profile" evidence="5">
    <location>
        <begin position="168"/>
        <end position="493"/>
    </location>
</feature>
<keyword evidence="1" id="KW-0963">Cytoplasm</keyword>
<evidence type="ECO:0000256" key="3">
    <source>
        <dbReference type="ARBA" id="ARBA00022741"/>
    </source>
</evidence>
<dbReference type="Pfam" id="PF00152">
    <property type="entry name" value="tRNA-synt_2"/>
    <property type="match status" value="1"/>
</dbReference>
<keyword evidence="3" id="KW-0547">Nucleotide-binding</keyword>
<evidence type="ECO:0000313" key="7">
    <source>
        <dbReference type="Proteomes" id="UP001275084"/>
    </source>
</evidence>